<evidence type="ECO:0000256" key="2">
    <source>
        <dbReference type="PROSITE-ProRule" id="PRU01091"/>
    </source>
</evidence>
<dbReference type="Pfam" id="PF00486">
    <property type="entry name" value="Trans_reg_C"/>
    <property type="match status" value="1"/>
</dbReference>
<dbReference type="PANTHER" id="PTHR47691:SF3">
    <property type="entry name" value="HTH-TYPE TRANSCRIPTIONAL REGULATOR RV0890C-RELATED"/>
    <property type="match status" value="1"/>
</dbReference>
<dbReference type="Pfam" id="PF00931">
    <property type="entry name" value="NB-ARC"/>
    <property type="match status" value="1"/>
</dbReference>
<organism evidence="4 5">
    <name type="scientific">Mesorhizobium argentiipisi</name>
    <dbReference type="NCBI Taxonomy" id="3015175"/>
    <lineage>
        <taxon>Bacteria</taxon>
        <taxon>Pseudomonadati</taxon>
        <taxon>Pseudomonadota</taxon>
        <taxon>Alphaproteobacteria</taxon>
        <taxon>Hyphomicrobiales</taxon>
        <taxon>Phyllobacteriaceae</taxon>
        <taxon>Mesorhizobium</taxon>
    </lineage>
</organism>
<dbReference type="InterPro" id="IPR001867">
    <property type="entry name" value="OmpR/PhoB-type_DNA-bd"/>
</dbReference>
<dbReference type="InterPro" id="IPR016032">
    <property type="entry name" value="Sig_transdc_resp-reg_C-effctor"/>
</dbReference>
<dbReference type="SMART" id="SM00862">
    <property type="entry name" value="Trans_reg_C"/>
    <property type="match status" value="1"/>
</dbReference>
<dbReference type="CDD" id="cd00383">
    <property type="entry name" value="trans_reg_C"/>
    <property type="match status" value="1"/>
</dbReference>
<dbReference type="InterPro" id="IPR058852">
    <property type="entry name" value="HTH_77"/>
</dbReference>
<dbReference type="InterPro" id="IPR027417">
    <property type="entry name" value="P-loop_NTPase"/>
</dbReference>
<dbReference type="Pfam" id="PF25872">
    <property type="entry name" value="HTH_77"/>
    <property type="match status" value="1"/>
</dbReference>
<evidence type="ECO:0000313" key="4">
    <source>
        <dbReference type="EMBL" id="MEI9400874.1"/>
    </source>
</evidence>
<accession>A0ABU8K586</accession>
<dbReference type="SUPFAM" id="SSF48452">
    <property type="entry name" value="TPR-like"/>
    <property type="match status" value="2"/>
</dbReference>
<proteinExistence type="predicted"/>
<dbReference type="InterPro" id="IPR011717">
    <property type="entry name" value="TPR-4"/>
</dbReference>
<comment type="caution">
    <text evidence="4">The sequence shown here is derived from an EMBL/GenBank/DDBJ whole genome shotgun (WGS) entry which is preliminary data.</text>
</comment>
<dbReference type="Gene3D" id="1.10.10.10">
    <property type="entry name" value="Winged helix-like DNA-binding domain superfamily/Winged helix DNA-binding domain"/>
    <property type="match status" value="1"/>
</dbReference>
<evidence type="ECO:0000259" key="3">
    <source>
        <dbReference type="PROSITE" id="PS51755"/>
    </source>
</evidence>
<feature type="domain" description="OmpR/PhoB-type" evidence="3">
    <location>
        <begin position="9"/>
        <end position="107"/>
    </location>
</feature>
<dbReference type="InterPro" id="IPR002182">
    <property type="entry name" value="NB-ARC"/>
</dbReference>
<name>A0ABU8K586_9HYPH</name>
<dbReference type="Gene3D" id="3.40.50.300">
    <property type="entry name" value="P-loop containing nucleotide triphosphate hydrolases"/>
    <property type="match status" value="1"/>
</dbReference>
<evidence type="ECO:0000313" key="5">
    <source>
        <dbReference type="Proteomes" id="UP001366503"/>
    </source>
</evidence>
<dbReference type="Gene3D" id="1.25.40.10">
    <property type="entry name" value="Tetratricopeptide repeat domain"/>
    <property type="match status" value="2"/>
</dbReference>
<sequence length="952" mass="102528">MTKTASQVKDGLSFGPFHLAAGERLLTREGAPIELGSRALDILIVLTSSPNEVVSKKDLMSRVWPDVVVEEGSLRFHMTGLRKALGDGKDGARYIATLPGRGYCFVAPVSRPGSPPDNVPAVAARFPHANLPSRLNRMVGRDDDVLKLSAQLNASRFVSVVGAGGVGKTTVAIAVGHHLIETFSGAVLFVDLGMLGAPDLVTTAVASMLGLSVQSDDVTPNLIAYLRDKRILLILDTCEHLIEAVAPLAASIVDAAPQVHILATSREALRVEGEHIYRLDALAYPPDRPGLTAAIVQTFPATQLFVERAVAGGARLDVSDAEALLIASICRKLDGVALAIELAARRVESYGLQQTAALLDQRLTLLWLGSRIAPPRQKTLQATLDWSFGLLTEVERVVLRRLAVFVGHFTLDAALVVVTSGTLDRSTVLGAMDSLVAKSIVATHPVGAMMRYRLLDTTRAYVLDIGIVNAEAADLAVRHAAYYRRWLEQTGIEWPSLATGEERAPHFAAINNVRAALEWCFGDGGNADIGIGLATAAAPVFLAMSLLPECHRWSERAIFALDDAALGGLDEMHLQAALGVSLMFMRGGRDRARVALERSLVIAEERGDTLDQARLLGPLNMFHLRAGNFTTALEFARRCSATAATTEDSVAITLAHSILGISLHLRGDLAEARAELEAALDRGPRAQRTTTIYLGFEGKVLARAILARNLWLQGRPDQAMEHARQAVEEAAAMDHSLTLAIALIWGISVFLWTGDLKSAEAYIDMLIARAESHSMTPYLLVGRGFKSEVAIRQGDAKGGVEGLQSSLQKLHAAPYELLTTPLNLSLVNGLSAIGRVDEAIALIGESLSQVDKNGDQLYLPELLRMKGGLLLQLSERDRDEAEIYLLQALELSRSQGARAWELRAALDMAMLMAERGEIGSARELLHPIAKQFVEGASTEDLNAAARFLAALR</sequence>
<dbReference type="PROSITE" id="PS51755">
    <property type="entry name" value="OMPR_PHOB"/>
    <property type="match status" value="1"/>
</dbReference>
<protein>
    <submittedName>
        <fullName evidence="4">Winged helix-turn-helix domain-containing protein</fullName>
    </submittedName>
</protein>
<dbReference type="PANTHER" id="PTHR47691">
    <property type="entry name" value="REGULATOR-RELATED"/>
    <property type="match status" value="1"/>
</dbReference>
<dbReference type="SUPFAM" id="SSF46894">
    <property type="entry name" value="C-terminal effector domain of the bipartite response regulators"/>
    <property type="match status" value="1"/>
</dbReference>
<keyword evidence="5" id="KW-1185">Reference proteome</keyword>
<dbReference type="PRINTS" id="PR00364">
    <property type="entry name" value="DISEASERSIST"/>
</dbReference>
<feature type="DNA-binding region" description="OmpR/PhoB-type" evidence="2">
    <location>
        <begin position="9"/>
        <end position="107"/>
    </location>
</feature>
<dbReference type="Pfam" id="PF07721">
    <property type="entry name" value="TPR_4"/>
    <property type="match status" value="2"/>
</dbReference>
<evidence type="ECO:0000256" key="1">
    <source>
        <dbReference type="ARBA" id="ARBA00023125"/>
    </source>
</evidence>
<dbReference type="InterPro" id="IPR011990">
    <property type="entry name" value="TPR-like_helical_dom_sf"/>
</dbReference>
<dbReference type="InterPro" id="IPR036388">
    <property type="entry name" value="WH-like_DNA-bd_sf"/>
</dbReference>
<dbReference type="SUPFAM" id="SSF52540">
    <property type="entry name" value="P-loop containing nucleoside triphosphate hydrolases"/>
    <property type="match status" value="1"/>
</dbReference>
<gene>
    <name evidence="4" type="ORF">O7A05_01480</name>
</gene>
<dbReference type="EMBL" id="JAPYKO010000001">
    <property type="protein sequence ID" value="MEI9400874.1"/>
    <property type="molecule type" value="Genomic_DNA"/>
</dbReference>
<reference evidence="4 5" key="1">
    <citation type="submission" date="2022-12" db="EMBL/GenBank/DDBJ databases">
        <authorList>
            <person name="Muema E."/>
        </authorList>
    </citation>
    <scope>NUCLEOTIDE SEQUENCE [LARGE SCALE GENOMIC DNA]</scope>
    <source>
        <strain evidence="5">1330</strain>
    </source>
</reference>
<dbReference type="Proteomes" id="UP001366503">
    <property type="component" value="Unassembled WGS sequence"/>
</dbReference>
<keyword evidence="1 2" id="KW-0238">DNA-binding</keyword>
<dbReference type="RefSeq" id="WP_337091177.1">
    <property type="nucleotide sequence ID" value="NZ_JAPYKO010000001.1"/>
</dbReference>